<dbReference type="Proteomes" id="UP000606490">
    <property type="component" value="Unassembled WGS sequence"/>
</dbReference>
<reference evidence="2 3" key="1">
    <citation type="submission" date="2021-01" db="EMBL/GenBank/DDBJ databases">
        <title>Belnapia mucosa sp. nov. and Belnapia arida sp. nov., isolated from the Tabernas Desert (Almeria, Spain).</title>
        <authorList>
            <person name="Molina-Menor E."/>
            <person name="Vidal-Verdu A."/>
            <person name="Calonge A."/>
            <person name="Satari L."/>
            <person name="Pereto Magraner J."/>
            <person name="Porcar Miralles M."/>
        </authorList>
    </citation>
    <scope>NUCLEOTIDE SEQUENCE [LARGE SCALE GENOMIC DNA]</scope>
    <source>
        <strain evidence="2 3">T6</strain>
    </source>
</reference>
<dbReference type="EMBL" id="JAEUXJ010000005">
    <property type="protein sequence ID" value="MBL6456698.1"/>
    <property type="molecule type" value="Genomic_DNA"/>
</dbReference>
<dbReference type="RefSeq" id="WP_202826413.1">
    <property type="nucleotide sequence ID" value="NZ_JAEUXJ010000005.1"/>
</dbReference>
<accession>A0ABS1V8M5</accession>
<comment type="caution">
    <text evidence="2">The sequence shown here is derived from an EMBL/GenBank/DDBJ whole genome shotgun (WGS) entry which is preliminary data.</text>
</comment>
<evidence type="ECO:0000256" key="1">
    <source>
        <dbReference type="SAM" id="MobiDB-lite"/>
    </source>
</evidence>
<sequence>MDQLNQRAFGPGTSVLGGAAAGLTYDGALRDAYAREEVARRREAGRSRRVPAPQTQRQERAVPEPLAVPVP</sequence>
<name>A0ABS1V8M5_9PROT</name>
<evidence type="ECO:0000313" key="3">
    <source>
        <dbReference type="Proteomes" id="UP000606490"/>
    </source>
</evidence>
<gene>
    <name evidence="2" type="ORF">JMJ55_15285</name>
</gene>
<proteinExistence type="predicted"/>
<evidence type="ECO:0000313" key="2">
    <source>
        <dbReference type="EMBL" id="MBL6456698.1"/>
    </source>
</evidence>
<protein>
    <submittedName>
        <fullName evidence="2">Uncharacterized protein</fullName>
    </submittedName>
</protein>
<organism evidence="2 3">
    <name type="scientific">Belnapia mucosa</name>
    <dbReference type="NCBI Taxonomy" id="2804532"/>
    <lineage>
        <taxon>Bacteria</taxon>
        <taxon>Pseudomonadati</taxon>
        <taxon>Pseudomonadota</taxon>
        <taxon>Alphaproteobacteria</taxon>
        <taxon>Acetobacterales</taxon>
        <taxon>Roseomonadaceae</taxon>
        <taxon>Belnapia</taxon>
    </lineage>
</organism>
<feature type="region of interest" description="Disordered" evidence="1">
    <location>
        <begin position="39"/>
        <end position="71"/>
    </location>
</feature>
<keyword evidence="3" id="KW-1185">Reference proteome</keyword>